<evidence type="ECO:0000313" key="5">
    <source>
        <dbReference type="EMBL" id="MCI3275267.1"/>
    </source>
</evidence>
<comment type="caution">
    <text evidence="5">The sequence shown here is derived from an EMBL/GenBank/DDBJ whole genome shotgun (WGS) entry which is preliminary data.</text>
</comment>
<dbReference type="Gene3D" id="3.40.30.120">
    <property type="match status" value="1"/>
</dbReference>
<dbReference type="EMBL" id="JALDAY010000009">
    <property type="protein sequence ID" value="MCI3275267.1"/>
    <property type="molecule type" value="Genomic_DNA"/>
</dbReference>
<evidence type="ECO:0000256" key="1">
    <source>
        <dbReference type="ARBA" id="ARBA00001974"/>
    </source>
</evidence>
<evidence type="ECO:0000313" key="6">
    <source>
        <dbReference type="Proteomes" id="UP001165269"/>
    </source>
</evidence>
<dbReference type="PRINTS" id="PR00420">
    <property type="entry name" value="RNGMNOXGNASE"/>
</dbReference>
<keyword evidence="5" id="KW-0503">Monooxygenase</keyword>
<dbReference type="Gene3D" id="3.50.50.60">
    <property type="entry name" value="FAD/NAD(P)-binding domain"/>
    <property type="match status" value="1"/>
</dbReference>
<dbReference type="InterPro" id="IPR036188">
    <property type="entry name" value="FAD/NAD-bd_sf"/>
</dbReference>
<dbReference type="InterPro" id="IPR002938">
    <property type="entry name" value="FAD-bd"/>
</dbReference>
<accession>A0ABS9YDF5</accession>
<comment type="cofactor">
    <cofactor evidence="1">
        <name>FAD</name>
        <dbReference type="ChEBI" id="CHEBI:57692"/>
    </cofactor>
</comment>
<dbReference type="PANTHER" id="PTHR43004">
    <property type="entry name" value="TRK SYSTEM POTASSIUM UPTAKE PROTEIN"/>
    <property type="match status" value="1"/>
</dbReference>
<reference evidence="5" key="1">
    <citation type="submission" date="2022-03" db="EMBL/GenBank/DDBJ databases">
        <title>Streptomyces 7R015 and 7R016 isolated from Barleria lupulina in Thailand.</title>
        <authorList>
            <person name="Kanchanasin P."/>
            <person name="Phongsopitanun W."/>
            <person name="Tanasupawat S."/>
        </authorList>
    </citation>
    <scope>NUCLEOTIDE SEQUENCE</scope>
    <source>
        <strain evidence="5">7R015</strain>
    </source>
</reference>
<dbReference type="SUPFAM" id="SSF51905">
    <property type="entry name" value="FAD/NAD(P)-binding domain"/>
    <property type="match status" value="1"/>
</dbReference>
<dbReference type="RefSeq" id="WP_242769034.1">
    <property type="nucleotide sequence ID" value="NZ_JALDAY010000009.1"/>
</dbReference>
<evidence type="ECO:0000256" key="3">
    <source>
        <dbReference type="ARBA" id="ARBA00022827"/>
    </source>
</evidence>
<dbReference type="Proteomes" id="UP001165269">
    <property type="component" value="Unassembled WGS sequence"/>
</dbReference>
<gene>
    <name evidence="5" type="ORF">MQP27_29705</name>
</gene>
<organism evidence="5 6">
    <name type="scientific">Streptomyces cylindrosporus</name>
    <dbReference type="NCBI Taxonomy" id="2927583"/>
    <lineage>
        <taxon>Bacteria</taxon>
        <taxon>Bacillati</taxon>
        <taxon>Actinomycetota</taxon>
        <taxon>Actinomycetes</taxon>
        <taxon>Kitasatosporales</taxon>
        <taxon>Streptomycetaceae</taxon>
        <taxon>Streptomyces</taxon>
    </lineage>
</organism>
<dbReference type="InterPro" id="IPR050641">
    <property type="entry name" value="RIFMO-like"/>
</dbReference>
<feature type="domain" description="FAD-binding" evidence="4">
    <location>
        <begin position="7"/>
        <end position="341"/>
    </location>
</feature>
<dbReference type="Pfam" id="PF21274">
    <property type="entry name" value="Rng_hyd_C"/>
    <property type="match status" value="1"/>
</dbReference>
<dbReference type="Gene3D" id="3.30.70.2450">
    <property type="match status" value="1"/>
</dbReference>
<sequence length="507" mass="54941">MTDKTPDTDVLVVGAGPTGLLLAAELAQAGVAATLVERRAEESNLTRAFAVHARTLELLDCRSLADELIAGGVTIDSVRLFGRADLDLGRLPTRFPYVLVTPQYETERVLRERAQALGVGVRPGTELVSLRQDSDGVDAELRTPDGSLRTERAAYLVGTDGVHSTVRRQLRMPYVGRSSVMRSVVLADVRLAEPPSQVLTVSSSGDGFAFVAPFGDDWYRVITWNRRRQLPDDAPVDLDEVREDTRRVLGTDFGMHDARWMSRFHNDERQVPCYRQGRVLLAGDAAHTHSPAGAQGMNTGLQDAFNLGWKLAATVRGDADEALLDSYDAERHPVGREVVRMTGMLLRLVVLRARPLRALRGLVGGSALRVPAVADKVAGALSGIAIRYPSPLGAHPAAGARAPDLPLSPEDGPSRLHEALRTGRFVLLVSADGQSYTGEVEGYDVDVHAVAEPRATAVPPLVLVRPDGYIAWATDQQDPAHRGRELTAALEHWCARRPARSAATSAW</sequence>
<evidence type="ECO:0000259" key="4">
    <source>
        <dbReference type="Pfam" id="PF01494"/>
    </source>
</evidence>
<dbReference type="Pfam" id="PF01494">
    <property type="entry name" value="FAD_binding_3"/>
    <property type="match status" value="1"/>
</dbReference>
<keyword evidence="3" id="KW-0274">FAD</keyword>
<evidence type="ECO:0000256" key="2">
    <source>
        <dbReference type="ARBA" id="ARBA00022630"/>
    </source>
</evidence>
<dbReference type="GO" id="GO:0004497">
    <property type="term" value="F:monooxygenase activity"/>
    <property type="evidence" value="ECO:0007669"/>
    <property type="project" value="UniProtKB-KW"/>
</dbReference>
<proteinExistence type="predicted"/>
<keyword evidence="5" id="KW-0560">Oxidoreductase</keyword>
<keyword evidence="6" id="KW-1185">Reference proteome</keyword>
<protein>
    <submittedName>
        <fullName evidence="5">FAD-dependent monooxygenase</fullName>
    </submittedName>
</protein>
<dbReference type="PANTHER" id="PTHR43004:SF19">
    <property type="entry name" value="BINDING MONOOXYGENASE, PUTATIVE (JCVI)-RELATED"/>
    <property type="match status" value="1"/>
</dbReference>
<name>A0ABS9YDF5_9ACTN</name>
<keyword evidence="2" id="KW-0285">Flavoprotein</keyword>